<dbReference type="OrthoDB" id="1247465at2"/>
<dbReference type="GO" id="GO:0020037">
    <property type="term" value="F:heme binding"/>
    <property type="evidence" value="ECO:0007669"/>
    <property type="project" value="TreeGrafter"/>
</dbReference>
<keyword evidence="3" id="KW-0813">Transport</keyword>
<evidence type="ECO:0000256" key="8">
    <source>
        <dbReference type="ARBA" id="ARBA00022982"/>
    </source>
</evidence>
<keyword evidence="6 13" id="KW-0812">Transmembrane</keyword>
<dbReference type="Pfam" id="PF01292">
    <property type="entry name" value="Ni_hydr_CYTB"/>
    <property type="match status" value="1"/>
</dbReference>
<sequence length="194" mass="20698">MTFYTIQMRFMHWIAAFIIIAALAIGFVLGYGIVDGRSDLGKTLFGLHISLGVIAIVIMAARLVVRQASPRPSINGTPAARCLAGSVHWVLYALALGVPILGYAMDLAYGGVPNVFGISMPDFGWLAPAGTQHPAAETLYTLHSYGGHALAFLVTMHVGAALWRTARAAPGEVDGLRRMLGSRTQVPPVGKDER</sequence>
<evidence type="ECO:0000259" key="14">
    <source>
        <dbReference type="Pfam" id="PF01292"/>
    </source>
</evidence>
<dbReference type="RefSeq" id="WP_094472211.1">
    <property type="nucleotide sequence ID" value="NZ_NOXT01000012.1"/>
</dbReference>
<evidence type="ECO:0000256" key="12">
    <source>
        <dbReference type="ARBA" id="ARBA00037975"/>
    </source>
</evidence>
<feature type="transmembrane region" description="Helical" evidence="13">
    <location>
        <begin position="12"/>
        <end position="33"/>
    </location>
</feature>
<dbReference type="InterPro" id="IPR052168">
    <property type="entry name" value="Cytochrome_b561_oxidase"/>
</dbReference>
<protein>
    <recommendedName>
        <fullName evidence="14">Cytochrome b561 bacterial/Ni-hydrogenase domain-containing protein</fullName>
    </recommendedName>
</protein>
<feature type="transmembrane region" description="Helical" evidence="13">
    <location>
        <begin position="45"/>
        <end position="65"/>
    </location>
</feature>
<organism evidence="15 16">
    <name type="scientific">Sandarakinorhabdus cyanobacteriorum</name>
    <dbReference type="NCBI Taxonomy" id="1981098"/>
    <lineage>
        <taxon>Bacteria</taxon>
        <taxon>Pseudomonadati</taxon>
        <taxon>Pseudomonadota</taxon>
        <taxon>Alphaproteobacteria</taxon>
        <taxon>Sphingomonadales</taxon>
        <taxon>Sphingosinicellaceae</taxon>
        <taxon>Sandarakinorhabdus</taxon>
    </lineage>
</organism>
<accession>A0A255Z984</accession>
<keyword evidence="16" id="KW-1185">Reference proteome</keyword>
<keyword evidence="10" id="KW-0408">Iron</keyword>
<reference evidence="15 16" key="1">
    <citation type="submission" date="2017-07" db="EMBL/GenBank/DDBJ databases">
        <title>Sandarakinorhabdus cyanobacteriorum sp. nov., a novel bacterium isolated from cyanobacterial aggregates in a eutrophic lake.</title>
        <authorList>
            <person name="Cai H."/>
        </authorList>
    </citation>
    <scope>NUCLEOTIDE SEQUENCE [LARGE SCALE GENOMIC DNA]</scope>
    <source>
        <strain evidence="15 16">TH057</strain>
    </source>
</reference>
<dbReference type="GO" id="GO:0046872">
    <property type="term" value="F:metal ion binding"/>
    <property type="evidence" value="ECO:0007669"/>
    <property type="project" value="UniProtKB-KW"/>
</dbReference>
<comment type="caution">
    <text evidence="15">The sequence shown here is derived from an EMBL/GenBank/DDBJ whole genome shotgun (WGS) entry which is preliminary data.</text>
</comment>
<feature type="transmembrane region" description="Helical" evidence="13">
    <location>
        <begin position="86"/>
        <end position="105"/>
    </location>
</feature>
<dbReference type="Proteomes" id="UP000216991">
    <property type="component" value="Unassembled WGS sequence"/>
</dbReference>
<evidence type="ECO:0000256" key="6">
    <source>
        <dbReference type="ARBA" id="ARBA00022692"/>
    </source>
</evidence>
<dbReference type="EMBL" id="NOXT01000012">
    <property type="protein sequence ID" value="OYQ38006.1"/>
    <property type="molecule type" value="Genomic_DNA"/>
</dbReference>
<keyword evidence="9 13" id="KW-1133">Transmembrane helix</keyword>
<evidence type="ECO:0000313" key="15">
    <source>
        <dbReference type="EMBL" id="OYQ38006.1"/>
    </source>
</evidence>
<evidence type="ECO:0000256" key="4">
    <source>
        <dbReference type="ARBA" id="ARBA00022475"/>
    </source>
</evidence>
<evidence type="ECO:0000256" key="2">
    <source>
        <dbReference type="ARBA" id="ARBA00004651"/>
    </source>
</evidence>
<evidence type="ECO:0000256" key="7">
    <source>
        <dbReference type="ARBA" id="ARBA00022723"/>
    </source>
</evidence>
<evidence type="ECO:0000256" key="3">
    <source>
        <dbReference type="ARBA" id="ARBA00022448"/>
    </source>
</evidence>
<evidence type="ECO:0000256" key="10">
    <source>
        <dbReference type="ARBA" id="ARBA00023004"/>
    </source>
</evidence>
<dbReference type="GO" id="GO:0009055">
    <property type="term" value="F:electron transfer activity"/>
    <property type="evidence" value="ECO:0007669"/>
    <property type="project" value="InterPro"/>
</dbReference>
<dbReference type="PANTHER" id="PTHR30529:SF1">
    <property type="entry name" value="CYTOCHROME B561 HOMOLOG 2"/>
    <property type="match status" value="1"/>
</dbReference>
<comment type="similarity">
    <text evidence="12">Belongs to the cytochrome b561 family.</text>
</comment>
<evidence type="ECO:0000256" key="5">
    <source>
        <dbReference type="ARBA" id="ARBA00022617"/>
    </source>
</evidence>
<gene>
    <name evidence="15" type="ORF">CHU93_00160</name>
</gene>
<feature type="domain" description="Cytochrome b561 bacterial/Ni-hydrogenase" evidence="14">
    <location>
        <begin position="4"/>
        <end position="169"/>
    </location>
</feature>
<dbReference type="GO" id="GO:0005886">
    <property type="term" value="C:plasma membrane"/>
    <property type="evidence" value="ECO:0007669"/>
    <property type="project" value="UniProtKB-SubCell"/>
</dbReference>
<evidence type="ECO:0000256" key="13">
    <source>
        <dbReference type="SAM" id="Phobius"/>
    </source>
</evidence>
<comment type="subcellular location">
    <subcellularLocation>
        <location evidence="2">Cell membrane</location>
        <topology evidence="2">Multi-pass membrane protein</topology>
    </subcellularLocation>
</comment>
<dbReference type="AlphaFoldDB" id="A0A255Z984"/>
<name>A0A255Z984_9SPHN</name>
<keyword evidence="4" id="KW-1003">Cell membrane</keyword>
<keyword evidence="7" id="KW-0479">Metal-binding</keyword>
<keyword evidence="8" id="KW-0249">Electron transport</keyword>
<evidence type="ECO:0000313" key="16">
    <source>
        <dbReference type="Proteomes" id="UP000216991"/>
    </source>
</evidence>
<keyword evidence="5" id="KW-0349">Heme</keyword>
<evidence type="ECO:0000256" key="1">
    <source>
        <dbReference type="ARBA" id="ARBA00001970"/>
    </source>
</evidence>
<dbReference type="InterPro" id="IPR011577">
    <property type="entry name" value="Cyt_b561_bac/Ni-Hgenase"/>
</dbReference>
<dbReference type="Gene3D" id="1.20.950.20">
    <property type="entry name" value="Transmembrane di-heme cytochromes, Chain C"/>
    <property type="match status" value="1"/>
</dbReference>
<comment type="cofactor">
    <cofactor evidence="1">
        <name>heme b</name>
        <dbReference type="ChEBI" id="CHEBI:60344"/>
    </cofactor>
</comment>
<dbReference type="InterPro" id="IPR016174">
    <property type="entry name" value="Di-haem_cyt_TM"/>
</dbReference>
<keyword evidence="11 13" id="KW-0472">Membrane</keyword>
<evidence type="ECO:0000256" key="11">
    <source>
        <dbReference type="ARBA" id="ARBA00023136"/>
    </source>
</evidence>
<proteinExistence type="inferred from homology"/>
<evidence type="ECO:0000256" key="9">
    <source>
        <dbReference type="ARBA" id="ARBA00022989"/>
    </source>
</evidence>
<dbReference type="PANTHER" id="PTHR30529">
    <property type="entry name" value="CYTOCHROME B561"/>
    <property type="match status" value="1"/>
</dbReference>
<dbReference type="GO" id="GO:0022904">
    <property type="term" value="P:respiratory electron transport chain"/>
    <property type="evidence" value="ECO:0007669"/>
    <property type="project" value="InterPro"/>
</dbReference>
<dbReference type="SUPFAM" id="SSF81342">
    <property type="entry name" value="Transmembrane di-heme cytochromes"/>
    <property type="match status" value="1"/>
</dbReference>
<feature type="transmembrane region" description="Helical" evidence="13">
    <location>
        <begin position="145"/>
        <end position="163"/>
    </location>
</feature>